<evidence type="ECO:0000256" key="7">
    <source>
        <dbReference type="ARBA" id="ARBA00022840"/>
    </source>
</evidence>
<keyword evidence="6 9" id="KW-0418">Kinase</keyword>
<keyword evidence="9" id="KW-0963">Cytoplasm</keyword>
<keyword evidence="12" id="KW-1185">Reference proteome</keyword>
<comment type="caution">
    <text evidence="11">The sequence shown here is derived from an EMBL/GenBank/DDBJ whole genome shotgun (WGS) entry which is preliminary data.</text>
</comment>
<protein>
    <recommendedName>
        <fullName evidence="3 9">Guanylate kinase</fullName>
        <ecNumber evidence="2 9">2.7.4.8</ecNumber>
    </recommendedName>
    <alternativeName>
        <fullName evidence="8 9">GMP kinase</fullName>
    </alternativeName>
</protein>
<evidence type="ECO:0000259" key="10">
    <source>
        <dbReference type="PROSITE" id="PS50052"/>
    </source>
</evidence>
<dbReference type="Proteomes" id="UP001289135">
    <property type="component" value="Unassembled WGS sequence"/>
</dbReference>
<dbReference type="InterPro" id="IPR017665">
    <property type="entry name" value="Guanylate_kinase"/>
</dbReference>
<dbReference type="PROSITE" id="PS00856">
    <property type="entry name" value="GUANYLATE_KINASE_1"/>
    <property type="match status" value="1"/>
</dbReference>
<dbReference type="Gene3D" id="3.40.50.300">
    <property type="entry name" value="P-loop containing nucleotide triphosphate hydrolases"/>
    <property type="match status" value="1"/>
</dbReference>
<dbReference type="PANTHER" id="PTHR23117:SF13">
    <property type="entry name" value="GUANYLATE KINASE"/>
    <property type="match status" value="1"/>
</dbReference>
<evidence type="ECO:0000256" key="6">
    <source>
        <dbReference type="ARBA" id="ARBA00022777"/>
    </source>
</evidence>
<evidence type="ECO:0000256" key="9">
    <source>
        <dbReference type="HAMAP-Rule" id="MF_00328"/>
    </source>
</evidence>
<feature type="binding site" evidence="9">
    <location>
        <begin position="32"/>
        <end position="39"/>
    </location>
    <ligand>
        <name>ATP</name>
        <dbReference type="ChEBI" id="CHEBI:30616"/>
    </ligand>
</feature>
<dbReference type="GO" id="GO:0004385">
    <property type="term" value="F:GMP kinase activity"/>
    <property type="evidence" value="ECO:0007669"/>
    <property type="project" value="UniProtKB-UniRule"/>
</dbReference>
<keyword evidence="7 9" id="KW-0067">ATP-binding</keyword>
<evidence type="ECO:0000256" key="4">
    <source>
        <dbReference type="ARBA" id="ARBA00022679"/>
    </source>
</evidence>
<dbReference type="Gene3D" id="3.30.63.10">
    <property type="entry name" value="Guanylate Kinase phosphate binding domain"/>
    <property type="match status" value="1"/>
</dbReference>
<dbReference type="GO" id="GO:0005524">
    <property type="term" value="F:ATP binding"/>
    <property type="evidence" value="ECO:0007669"/>
    <property type="project" value="UniProtKB-UniRule"/>
</dbReference>
<comment type="subcellular location">
    <subcellularLocation>
        <location evidence="9">Cytoplasm</location>
    </subcellularLocation>
</comment>
<accession>A0AAE4VKX4</accession>
<dbReference type="InterPro" id="IPR027417">
    <property type="entry name" value="P-loop_NTPase"/>
</dbReference>
<comment type="function">
    <text evidence="9">Essential for recycling GMP and indirectly, cGMP.</text>
</comment>
<dbReference type="PANTHER" id="PTHR23117">
    <property type="entry name" value="GUANYLATE KINASE-RELATED"/>
    <property type="match status" value="1"/>
</dbReference>
<evidence type="ECO:0000256" key="3">
    <source>
        <dbReference type="ARBA" id="ARBA00016296"/>
    </source>
</evidence>
<reference evidence="11" key="1">
    <citation type="submission" date="2023-02" db="EMBL/GenBank/DDBJ databases">
        <title>Host association and intracellularity evolved multiple times independently in the Rickettsiales.</title>
        <authorList>
            <person name="Castelli M."/>
            <person name="Nardi T."/>
            <person name="Gammuto L."/>
            <person name="Bellinzona G."/>
            <person name="Sabaneyeva E."/>
            <person name="Potekhin A."/>
            <person name="Serra V."/>
            <person name="Petroni G."/>
            <person name="Sassera D."/>
        </authorList>
    </citation>
    <scope>NUCLEOTIDE SEQUENCE</scope>
    <source>
        <strain evidence="11">USBL-36I1</strain>
    </source>
</reference>
<proteinExistence type="inferred from homology"/>
<dbReference type="SUPFAM" id="SSF52540">
    <property type="entry name" value="P-loop containing nucleoside triphosphate hydrolases"/>
    <property type="match status" value="1"/>
</dbReference>
<evidence type="ECO:0000313" key="12">
    <source>
        <dbReference type="Proteomes" id="UP001289135"/>
    </source>
</evidence>
<comment type="catalytic activity">
    <reaction evidence="9">
        <text>GMP + ATP = GDP + ADP</text>
        <dbReference type="Rhea" id="RHEA:20780"/>
        <dbReference type="ChEBI" id="CHEBI:30616"/>
        <dbReference type="ChEBI" id="CHEBI:58115"/>
        <dbReference type="ChEBI" id="CHEBI:58189"/>
        <dbReference type="ChEBI" id="CHEBI:456216"/>
        <dbReference type="EC" id="2.7.4.8"/>
    </reaction>
</comment>
<dbReference type="GO" id="GO:0005829">
    <property type="term" value="C:cytosol"/>
    <property type="evidence" value="ECO:0007669"/>
    <property type="project" value="TreeGrafter"/>
</dbReference>
<dbReference type="PROSITE" id="PS50052">
    <property type="entry name" value="GUANYLATE_KINASE_2"/>
    <property type="match status" value="1"/>
</dbReference>
<evidence type="ECO:0000256" key="5">
    <source>
        <dbReference type="ARBA" id="ARBA00022741"/>
    </source>
</evidence>
<dbReference type="EMBL" id="JARGYU010000001">
    <property type="protein sequence ID" value="MDZ5761204.1"/>
    <property type="molecule type" value="Genomic_DNA"/>
</dbReference>
<dbReference type="InterPro" id="IPR008145">
    <property type="entry name" value="GK/Ca_channel_bsu"/>
</dbReference>
<dbReference type="AlphaFoldDB" id="A0AAE4VKX4"/>
<name>A0AAE4VKX4_9RICK</name>
<evidence type="ECO:0000256" key="1">
    <source>
        <dbReference type="ARBA" id="ARBA00005790"/>
    </source>
</evidence>
<dbReference type="NCBIfam" id="TIGR03263">
    <property type="entry name" value="guanyl_kin"/>
    <property type="match status" value="1"/>
</dbReference>
<evidence type="ECO:0000256" key="8">
    <source>
        <dbReference type="ARBA" id="ARBA00030128"/>
    </source>
</evidence>
<sequence>MTNLQLKSQNHKSFLCPNDNIKRRGLMFVISAPSGAGKTTLSKILLETDKHIHMSVSYTTRPMRSEEIDGLDYHFISIDKFKQMIDNDEFIEYAKVFDNLYGTPKKEVERNILFGEDVLFDIDWQGHRNLISRARQDVVSVFILPPSKEDLIHRITKRGKDSIDVIRNRIESANWEICHWHEYDYIIINRDIEESLTKIQSILRAERLRKERRIGLPDFVGNLIQQDIDLL</sequence>
<keyword evidence="5 9" id="KW-0547">Nucleotide-binding</keyword>
<dbReference type="EC" id="2.7.4.8" evidence="2 9"/>
<gene>
    <name evidence="9" type="primary">gmk</name>
    <name evidence="11" type="ORF">Lyticum_00371</name>
</gene>
<keyword evidence="4 9" id="KW-0808">Transferase</keyword>
<evidence type="ECO:0000313" key="11">
    <source>
        <dbReference type="EMBL" id="MDZ5761204.1"/>
    </source>
</evidence>
<comment type="similarity">
    <text evidence="1 9">Belongs to the guanylate kinase family.</text>
</comment>
<dbReference type="SMART" id="SM00072">
    <property type="entry name" value="GuKc"/>
    <property type="match status" value="1"/>
</dbReference>
<dbReference type="CDD" id="cd00071">
    <property type="entry name" value="GMPK"/>
    <property type="match status" value="1"/>
</dbReference>
<organism evidence="11 12">
    <name type="scientific">Lyticum sinuosum</name>
    <dbReference type="NCBI Taxonomy" id="1332059"/>
    <lineage>
        <taxon>Bacteria</taxon>
        <taxon>Pseudomonadati</taxon>
        <taxon>Pseudomonadota</taxon>
        <taxon>Alphaproteobacteria</taxon>
        <taxon>Rickettsiales</taxon>
        <taxon>Lyticum</taxon>
    </lineage>
</organism>
<evidence type="ECO:0000256" key="2">
    <source>
        <dbReference type="ARBA" id="ARBA00012961"/>
    </source>
</evidence>
<dbReference type="InterPro" id="IPR008144">
    <property type="entry name" value="Guanylate_kin-like_dom"/>
</dbReference>
<dbReference type="Pfam" id="PF00625">
    <property type="entry name" value="Guanylate_kin"/>
    <property type="match status" value="1"/>
</dbReference>
<dbReference type="RefSeq" id="WP_322498622.1">
    <property type="nucleotide sequence ID" value="NZ_JARGYU010000001.1"/>
</dbReference>
<dbReference type="FunFam" id="3.30.63.10:FF:000002">
    <property type="entry name" value="Guanylate kinase 1"/>
    <property type="match status" value="1"/>
</dbReference>
<feature type="domain" description="Guanylate kinase-like" evidence="10">
    <location>
        <begin position="25"/>
        <end position="204"/>
    </location>
</feature>
<dbReference type="HAMAP" id="MF_00328">
    <property type="entry name" value="Guanylate_kinase"/>
    <property type="match status" value="1"/>
</dbReference>
<dbReference type="InterPro" id="IPR020590">
    <property type="entry name" value="Guanylate_kinase_CS"/>
</dbReference>